<name>A0A0K2SXE0_LEPSM</name>
<organism evidence="1">
    <name type="scientific">Lepeophtheirus salmonis</name>
    <name type="common">Salmon louse</name>
    <name type="synonym">Caligus salmonis</name>
    <dbReference type="NCBI Taxonomy" id="72036"/>
    <lineage>
        <taxon>Eukaryota</taxon>
        <taxon>Metazoa</taxon>
        <taxon>Ecdysozoa</taxon>
        <taxon>Arthropoda</taxon>
        <taxon>Crustacea</taxon>
        <taxon>Multicrustacea</taxon>
        <taxon>Hexanauplia</taxon>
        <taxon>Copepoda</taxon>
        <taxon>Siphonostomatoida</taxon>
        <taxon>Caligidae</taxon>
        <taxon>Lepeophtheirus</taxon>
    </lineage>
</organism>
<dbReference type="EMBL" id="HACA01001033">
    <property type="protein sequence ID" value="CDW18394.1"/>
    <property type="molecule type" value="Transcribed_RNA"/>
</dbReference>
<proteinExistence type="predicted"/>
<sequence>AKEEKKNDHRKFKVFAFGFFEKKGPKNFKNPQFGDSSKRLSAIFQKRALQRPYFFSFCLVKSKPRAR</sequence>
<accession>A0A0K2SXE0</accession>
<evidence type="ECO:0000313" key="1">
    <source>
        <dbReference type="EMBL" id="CDW18394.1"/>
    </source>
</evidence>
<protein>
    <submittedName>
        <fullName evidence="1">Uncharacterized protein</fullName>
    </submittedName>
</protein>
<feature type="non-terminal residue" evidence="1">
    <location>
        <position position="1"/>
    </location>
</feature>
<dbReference type="AlphaFoldDB" id="A0A0K2SXE0"/>
<reference evidence="1" key="1">
    <citation type="submission" date="2014-05" db="EMBL/GenBank/DDBJ databases">
        <authorList>
            <person name="Chronopoulou M."/>
        </authorList>
    </citation>
    <scope>NUCLEOTIDE SEQUENCE</scope>
    <source>
        <tissue evidence="1">Whole organism</tissue>
    </source>
</reference>